<evidence type="ECO:0000256" key="1">
    <source>
        <dbReference type="SAM" id="MobiDB-lite"/>
    </source>
</evidence>
<name>A0ABW4YZK1_9HYPH</name>
<proteinExistence type="predicted"/>
<comment type="caution">
    <text evidence="2">The sequence shown here is derived from an EMBL/GenBank/DDBJ whole genome shotgun (WGS) entry which is preliminary data.</text>
</comment>
<protein>
    <submittedName>
        <fullName evidence="2">Uncharacterized protein</fullName>
    </submittedName>
</protein>
<sequence>MTKAIGPAMRWDPPAGGAEADPLDSREFELVRQAMAEAFDSGEDCEIEQMVRLRSVLPVRRRVQVRLERDADGKVAAVHVAVERDGEPKAAWTWTPVHAGGADGPAMVEAINAFTAVVLHAEAVKRQVERNQLAEVSGSIEHILANIHRAWQHVGGLCRERSAPAA</sequence>
<accession>A0ABW4YZK1</accession>
<organism evidence="2 3">
    <name type="scientific">Ancylobacter oerskovii</name>
    <dbReference type="NCBI Taxonomy" id="459519"/>
    <lineage>
        <taxon>Bacteria</taxon>
        <taxon>Pseudomonadati</taxon>
        <taxon>Pseudomonadota</taxon>
        <taxon>Alphaproteobacteria</taxon>
        <taxon>Hyphomicrobiales</taxon>
        <taxon>Xanthobacteraceae</taxon>
        <taxon>Ancylobacter</taxon>
    </lineage>
</organism>
<dbReference type="RefSeq" id="WP_213352717.1">
    <property type="nucleotide sequence ID" value="NZ_JAHBGB010000027.1"/>
</dbReference>
<evidence type="ECO:0000313" key="2">
    <source>
        <dbReference type="EMBL" id="MFD2141598.1"/>
    </source>
</evidence>
<gene>
    <name evidence="2" type="ORF">ACFSNC_14395</name>
</gene>
<keyword evidence="3" id="KW-1185">Reference proteome</keyword>
<evidence type="ECO:0000313" key="3">
    <source>
        <dbReference type="Proteomes" id="UP001597299"/>
    </source>
</evidence>
<dbReference type="EMBL" id="JBHUHD010000001">
    <property type="protein sequence ID" value="MFD2141598.1"/>
    <property type="molecule type" value="Genomic_DNA"/>
</dbReference>
<reference evidence="3" key="1">
    <citation type="journal article" date="2019" name="Int. J. Syst. Evol. Microbiol.">
        <title>The Global Catalogue of Microorganisms (GCM) 10K type strain sequencing project: providing services to taxonomists for standard genome sequencing and annotation.</title>
        <authorList>
            <consortium name="The Broad Institute Genomics Platform"/>
            <consortium name="The Broad Institute Genome Sequencing Center for Infectious Disease"/>
            <person name="Wu L."/>
            <person name="Ma J."/>
        </authorList>
    </citation>
    <scope>NUCLEOTIDE SEQUENCE [LARGE SCALE GENOMIC DNA]</scope>
    <source>
        <strain evidence="3">CCM 7435</strain>
    </source>
</reference>
<feature type="region of interest" description="Disordered" evidence="1">
    <location>
        <begin position="1"/>
        <end position="21"/>
    </location>
</feature>
<dbReference type="Proteomes" id="UP001597299">
    <property type="component" value="Unassembled WGS sequence"/>
</dbReference>